<dbReference type="Proteomes" id="UP000298663">
    <property type="component" value="Unassembled WGS sequence"/>
</dbReference>
<protein>
    <submittedName>
        <fullName evidence="2">Uncharacterized protein</fullName>
    </submittedName>
</protein>
<reference evidence="2 3" key="2">
    <citation type="journal article" date="2019" name="G3 (Bethesda)">
        <title>Hybrid Assembly of the Genome of the Entomopathogenic Nematode Steinernema carpocapsae Identifies the X-Chromosome.</title>
        <authorList>
            <person name="Serra L."/>
            <person name="Macchietto M."/>
            <person name="Macias-Munoz A."/>
            <person name="McGill C.J."/>
            <person name="Rodriguez I.M."/>
            <person name="Rodriguez B."/>
            <person name="Murad R."/>
            <person name="Mortazavi A."/>
        </authorList>
    </citation>
    <scope>NUCLEOTIDE SEQUENCE [LARGE SCALE GENOMIC DNA]</scope>
    <source>
        <strain evidence="2 3">ALL</strain>
    </source>
</reference>
<sequence>MPSAIFGISGSSENIGGLAPRAFSDIPTALLSTDNPSRFSAFSVYATLVAQASSQPTVNSRPPQPLRPDPPPLEFMKPLQVLPIQTPSDYSMATHQVP</sequence>
<accession>A0A4U8UKM4</accession>
<evidence type="ECO:0000313" key="3">
    <source>
        <dbReference type="Proteomes" id="UP000298663"/>
    </source>
</evidence>
<keyword evidence="3" id="KW-1185">Reference proteome</keyword>
<evidence type="ECO:0000313" key="2">
    <source>
        <dbReference type="EMBL" id="TMS33402.1"/>
    </source>
</evidence>
<evidence type="ECO:0000256" key="1">
    <source>
        <dbReference type="SAM" id="MobiDB-lite"/>
    </source>
</evidence>
<gene>
    <name evidence="2" type="ORF">L596_001146</name>
</gene>
<feature type="compositionally biased region" description="Pro residues" evidence="1">
    <location>
        <begin position="62"/>
        <end position="73"/>
    </location>
</feature>
<proteinExistence type="predicted"/>
<feature type="region of interest" description="Disordered" evidence="1">
    <location>
        <begin position="53"/>
        <end position="75"/>
    </location>
</feature>
<name>A0A4U8UKM4_STECR</name>
<organism evidence="2 3">
    <name type="scientific">Steinernema carpocapsae</name>
    <name type="common">Entomopathogenic nematode</name>
    <dbReference type="NCBI Taxonomy" id="34508"/>
    <lineage>
        <taxon>Eukaryota</taxon>
        <taxon>Metazoa</taxon>
        <taxon>Ecdysozoa</taxon>
        <taxon>Nematoda</taxon>
        <taxon>Chromadorea</taxon>
        <taxon>Rhabditida</taxon>
        <taxon>Tylenchina</taxon>
        <taxon>Panagrolaimomorpha</taxon>
        <taxon>Strongyloidoidea</taxon>
        <taxon>Steinernematidae</taxon>
        <taxon>Steinernema</taxon>
    </lineage>
</organism>
<comment type="caution">
    <text evidence="2">The sequence shown here is derived from an EMBL/GenBank/DDBJ whole genome shotgun (WGS) entry which is preliminary data.</text>
</comment>
<dbReference type="AlphaFoldDB" id="A0A4U8UKM4"/>
<reference evidence="2 3" key="1">
    <citation type="journal article" date="2015" name="Genome Biol.">
        <title>Comparative genomics of Steinernema reveals deeply conserved gene regulatory networks.</title>
        <authorList>
            <person name="Dillman A.R."/>
            <person name="Macchietto M."/>
            <person name="Porter C.F."/>
            <person name="Rogers A."/>
            <person name="Williams B."/>
            <person name="Antoshechkin I."/>
            <person name="Lee M.M."/>
            <person name="Goodwin Z."/>
            <person name="Lu X."/>
            <person name="Lewis E.E."/>
            <person name="Goodrich-Blair H."/>
            <person name="Stock S.P."/>
            <person name="Adams B.J."/>
            <person name="Sternberg P.W."/>
            <person name="Mortazavi A."/>
        </authorList>
    </citation>
    <scope>NUCLEOTIDE SEQUENCE [LARGE SCALE GENOMIC DNA]</scope>
    <source>
        <strain evidence="2 3">ALL</strain>
    </source>
</reference>
<dbReference type="EMBL" id="AZBU02000001">
    <property type="protein sequence ID" value="TMS33402.1"/>
    <property type="molecule type" value="Genomic_DNA"/>
</dbReference>